<evidence type="ECO:0000256" key="8">
    <source>
        <dbReference type="ARBA" id="ARBA00023012"/>
    </source>
</evidence>
<reference evidence="16 17" key="1">
    <citation type="submission" date="2018-02" db="EMBL/GenBank/DDBJ databases">
        <title>Genomic Encyclopedia of Archaeal and Bacterial Type Strains, Phase II (KMG-II): from individual species to whole genera.</title>
        <authorList>
            <person name="Goeker M."/>
        </authorList>
    </citation>
    <scope>NUCLEOTIDE SEQUENCE [LARGE SCALE GENOMIC DNA]</scope>
    <source>
        <strain evidence="16 17">DSM 21165</strain>
    </source>
</reference>
<dbReference type="Gene3D" id="2.60.40.10">
    <property type="entry name" value="Immunoglobulins"/>
    <property type="match status" value="1"/>
</dbReference>
<dbReference type="InterPro" id="IPR004358">
    <property type="entry name" value="Sig_transdc_His_kin-like_C"/>
</dbReference>
<dbReference type="InterPro" id="IPR005467">
    <property type="entry name" value="His_kinase_dom"/>
</dbReference>
<dbReference type="FunFam" id="1.10.287.130:FF:000001">
    <property type="entry name" value="Two-component sensor histidine kinase"/>
    <property type="match status" value="1"/>
</dbReference>
<feature type="domain" description="HTH araC/xylS-type" evidence="13">
    <location>
        <begin position="1206"/>
        <end position="1304"/>
    </location>
</feature>
<dbReference type="InterPro" id="IPR011110">
    <property type="entry name" value="Reg_prop"/>
</dbReference>
<proteinExistence type="predicted"/>
<protein>
    <recommendedName>
        <fullName evidence="2">histidine kinase</fullName>
        <ecNumber evidence="2">2.7.13.3</ecNumber>
    </recommendedName>
</protein>
<dbReference type="Gene3D" id="1.10.287.130">
    <property type="match status" value="1"/>
</dbReference>
<evidence type="ECO:0000313" key="17">
    <source>
        <dbReference type="Proteomes" id="UP000251545"/>
    </source>
</evidence>
<dbReference type="SUPFAM" id="SSF46689">
    <property type="entry name" value="Homeodomain-like"/>
    <property type="match status" value="1"/>
</dbReference>
<dbReference type="InterPro" id="IPR003594">
    <property type="entry name" value="HATPase_dom"/>
</dbReference>
<evidence type="ECO:0000256" key="10">
    <source>
        <dbReference type="ARBA" id="ARBA00023125"/>
    </source>
</evidence>
<dbReference type="Proteomes" id="UP000251545">
    <property type="component" value="Unassembled WGS sequence"/>
</dbReference>
<dbReference type="InterPro" id="IPR036890">
    <property type="entry name" value="HATPase_C_sf"/>
</dbReference>
<dbReference type="InterPro" id="IPR011006">
    <property type="entry name" value="CheY-like_superfamily"/>
</dbReference>
<dbReference type="Pfam" id="PF12833">
    <property type="entry name" value="HTH_18"/>
    <property type="match status" value="1"/>
</dbReference>
<feature type="domain" description="Response regulatory" evidence="15">
    <location>
        <begin position="1057"/>
        <end position="1172"/>
    </location>
</feature>
<dbReference type="SUPFAM" id="SSF55874">
    <property type="entry name" value="ATPase domain of HSP90 chaperone/DNA topoisomerase II/histidine kinase"/>
    <property type="match status" value="1"/>
</dbReference>
<dbReference type="SUPFAM" id="SSF63829">
    <property type="entry name" value="Calcium-dependent phosphotriesterase"/>
    <property type="match status" value="2"/>
</dbReference>
<evidence type="ECO:0000259" key="14">
    <source>
        <dbReference type="PROSITE" id="PS50109"/>
    </source>
</evidence>
<dbReference type="PROSITE" id="PS50109">
    <property type="entry name" value="HIS_KIN"/>
    <property type="match status" value="1"/>
</dbReference>
<dbReference type="PROSITE" id="PS01124">
    <property type="entry name" value="HTH_ARAC_FAMILY_2"/>
    <property type="match status" value="1"/>
</dbReference>
<evidence type="ECO:0000256" key="5">
    <source>
        <dbReference type="ARBA" id="ARBA00022741"/>
    </source>
</evidence>
<feature type="domain" description="Histidine kinase" evidence="14">
    <location>
        <begin position="805"/>
        <end position="1022"/>
    </location>
</feature>
<evidence type="ECO:0000256" key="11">
    <source>
        <dbReference type="ARBA" id="ARBA00023163"/>
    </source>
</evidence>
<dbReference type="GO" id="GO:0003700">
    <property type="term" value="F:DNA-binding transcription factor activity"/>
    <property type="evidence" value="ECO:0007669"/>
    <property type="project" value="InterPro"/>
</dbReference>
<keyword evidence="4" id="KW-0808">Transferase</keyword>
<keyword evidence="7" id="KW-0067">ATP-binding</keyword>
<dbReference type="SUPFAM" id="SSF47384">
    <property type="entry name" value="Homodimeric domain of signal transducing histidine kinase"/>
    <property type="match status" value="1"/>
</dbReference>
<dbReference type="PANTHER" id="PTHR43547">
    <property type="entry name" value="TWO-COMPONENT HISTIDINE KINASE"/>
    <property type="match status" value="1"/>
</dbReference>
<dbReference type="SMART" id="SM00448">
    <property type="entry name" value="REC"/>
    <property type="match status" value="1"/>
</dbReference>
<dbReference type="InterPro" id="IPR036097">
    <property type="entry name" value="HisK_dim/P_sf"/>
</dbReference>
<dbReference type="InterPro" id="IPR009057">
    <property type="entry name" value="Homeodomain-like_sf"/>
</dbReference>
<dbReference type="PRINTS" id="PR00344">
    <property type="entry name" value="BCTRLSENSOR"/>
</dbReference>
<name>A0A362X4L2_9FLAO</name>
<keyword evidence="6 16" id="KW-0418">Kinase</keyword>
<keyword evidence="3 12" id="KW-0597">Phosphoprotein</keyword>
<accession>A0A362X4L2</accession>
<dbReference type="SUPFAM" id="SSF52172">
    <property type="entry name" value="CheY-like"/>
    <property type="match status" value="1"/>
</dbReference>
<evidence type="ECO:0000313" key="16">
    <source>
        <dbReference type="EMBL" id="PQV51684.1"/>
    </source>
</evidence>
<keyword evidence="8" id="KW-0902">Two-component regulatory system</keyword>
<evidence type="ECO:0000256" key="1">
    <source>
        <dbReference type="ARBA" id="ARBA00000085"/>
    </source>
</evidence>
<dbReference type="Pfam" id="PF07494">
    <property type="entry name" value="Reg_prop"/>
    <property type="match status" value="3"/>
</dbReference>
<dbReference type="Gene3D" id="3.30.565.10">
    <property type="entry name" value="Histidine kinase-like ATPase, C-terminal domain"/>
    <property type="match status" value="1"/>
</dbReference>
<dbReference type="CDD" id="cd00082">
    <property type="entry name" value="HisKA"/>
    <property type="match status" value="1"/>
</dbReference>
<dbReference type="InterPro" id="IPR013783">
    <property type="entry name" value="Ig-like_fold"/>
</dbReference>
<dbReference type="InterPro" id="IPR018062">
    <property type="entry name" value="HTH_AraC-typ_CS"/>
</dbReference>
<dbReference type="Gene3D" id="2.130.10.10">
    <property type="entry name" value="YVTN repeat-like/Quinoprotein amine dehydrogenase"/>
    <property type="match status" value="3"/>
</dbReference>
<evidence type="ECO:0000259" key="15">
    <source>
        <dbReference type="PROSITE" id="PS50110"/>
    </source>
</evidence>
<dbReference type="EC" id="2.7.13.3" evidence="2"/>
<dbReference type="Pfam" id="PF00512">
    <property type="entry name" value="HisKA"/>
    <property type="match status" value="1"/>
</dbReference>
<comment type="catalytic activity">
    <reaction evidence="1">
        <text>ATP + protein L-histidine = ADP + protein N-phospho-L-histidine.</text>
        <dbReference type="EC" id="2.7.13.3"/>
    </reaction>
</comment>
<dbReference type="Gene3D" id="1.10.10.60">
    <property type="entry name" value="Homeodomain-like"/>
    <property type="match status" value="1"/>
</dbReference>
<evidence type="ECO:0000256" key="7">
    <source>
        <dbReference type="ARBA" id="ARBA00022840"/>
    </source>
</evidence>
<dbReference type="EMBL" id="PVEO01000001">
    <property type="protein sequence ID" value="PQV51684.1"/>
    <property type="molecule type" value="Genomic_DNA"/>
</dbReference>
<dbReference type="SUPFAM" id="SSF50998">
    <property type="entry name" value="Quinoprotein alcohol dehydrogenase-like"/>
    <property type="match status" value="1"/>
</dbReference>
<evidence type="ECO:0000259" key="13">
    <source>
        <dbReference type="PROSITE" id="PS01124"/>
    </source>
</evidence>
<evidence type="ECO:0000256" key="6">
    <source>
        <dbReference type="ARBA" id="ARBA00022777"/>
    </source>
</evidence>
<dbReference type="InterPro" id="IPR015943">
    <property type="entry name" value="WD40/YVTN_repeat-like_dom_sf"/>
</dbReference>
<dbReference type="FunFam" id="3.30.565.10:FF:000037">
    <property type="entry name" value="Hybrid sensor histidine kinase/response regulator"/>
    <property type="match status" value="1"/>
</dbReference>
<dbReference type="GO" id="GO:0000155">
    <property type="term" value="F:phosphorelay sensor kinase activity"/>
    <property type="evidence" value="ECO:0007669"/>
    <property type="project" value="InterPro"/>
</dbReference>
<keyword evidence="9" id="KW-0805">Transcription regulation</keyword>
<keyword evidence="5" id="KW-0547">Nucleotide-binding</keyword>
<dbReference type="RefSeq" id="WP_105472644.1">
    <property type="nucleotide sequence ID" value="NZ_PVEO01000001.1"/>
</dbReference>
<dbReference type="InterPro" id="IPR011123">
    <property type="entry name" value="Y_Y_Y"/>
</dbReference>
<dbReference type="GO" id="GO:0043565">
    <property type="term" value="F:sequence-specific DNA binding"/>
    <property type="evidence" value="ECO:0007669"/>
    <property type="project" value="InterPro"/>
</dbReference>
<gene>
    <name evidence="16" type="ORF">CLV33_101612</name>
</gene>
<dbReference type="Pfam" id="PF02518">
    <property type="entry name" value="HATPase_c"/>
    <property type="match status" value="1"/>
</dbReference>
<keyword evidence="10" id="KW-0238">DNA-binding</keyword>
<dbReference type="GO" id="GO:0005524">
    <property type="term" value="F:ATP binding"/>
    <property type="evidence" value="ECO:0007669"/>
    <property type="project" value="UniProtKB-KW"/>
</dbReference>
<dbReference type="SMART" id="SM00388">
    <property type="entry name" value="HisKA"/>
    <property type="match status" value="1"/>
</dbReference>
<evidence type="ECO:0000256" key="4">
    <source>
        <dbReference type="ARBA" id="ARBA00022679"/>
    </source>
</evidence>
<dbReference type="Pfam" id="PF00072">
    <property type="entry name" value="Response_reg"/>
    <property type="match status" value="1"/>
</dbReference>
<dbReference type="InterPro" id="IPR018060">
    <property type="entry name" value="HTH_AraC"/>
</dbReference>
<dbReference type="Pfam" id="PF07495">
    <property type="entry name" value="Y_Y_Y"/>
    <property type="match status" value="1"/>
</dbReference>
<dbReference type="InterPro" id="IPR001789">
    <property type="entry name" value="Sig_transdc_resp-reg_receiver"/>
</dbReference>
<dbReference type="SMART" id="SM00387">
    <property type="entry name" value="HATPase_c"/>
    <property type="match status" value="1"/>
</dbReference>
<organism evidence="16 17">
    <name type="scientific">Jejuia pallidilutea</name>
    <dbReference type="NCBI Taxonomy" id="504487"/>
    <lineage>
        <taxon>Bacteria</taxon>
        <taxon>Pseudomonadati</taxon>
        <taxon>Bacteroidota</taxon>
        <taxon>Flavobacteriia</taxon>
        <taxon>Flavobacteriales</taxon>
        <taxon>Flavobacteriaceae</taxon>
        <taxon>Jejuia</taxon>
    </lineage>
</organism>
<evidence type="ECO:0000256" key="2">
    <source>
        <dbReference type="ARBA" id="ARBA00012438"/>
    </source>
</evidence>
<evidence type="ECO:0000256" key="9">
    <source>
        <dbReference type="ARBA" id="ARBA00023015"/>
    </source>
</evidence>
<sequence length="1304" mass="148567">MFWSFSSLAQNLVFDHYGLNEGLPQETIHCITKDEHGFLWLGTSDGVVRFDGHDFWTPLPDKKTNIDIAGYRIGAINSHKNKVYIGTGQNGLLTINTDSEAIKQIYLSNANCTRIASNNTFVIGAYYNKGLVVIKDNTVVPLVFDKENPKEVSGLSIINETTYVSSKNGSIYSFQLNTKTLNQTLILQKICEVPSQINNIVSIDNTLFICCNTGVYKLDNTSKLHKIKIQPKDFSEGFKVNDLIKIEDYFFVATNSGLLKCYLKDNVFTINKHFKANKKYDEYTINSNNVYTLFYDDDLLYIGNINLDIAAIKHNPVFEQPTDRFNLGDPSVFAVLDTKEYLFIGSSSGLIISDNRNPDNYKIFPEYRVRSFTKDNENHVWFATDKGAFAILLDNLNINTPKFIKLPVSPKNSFTLPDENLRSVYTDNNGNVWVVTYNSGFSKFVGSIKYNDLKFINYSSEAFPSLFTLSMIQDQNSNYWMCTQKGLSQFKIEENQFKLIKNYDETDGLITRGVLSSFIDTNENLWIASRKGLNKYIPELNRFKFYGKRNGLTNAFVYNITEDENKNLWLSTNGGLFSFNVLEETFANYSPKDGIQSTEFNLGAVFKNTNNGNLYFGGINGLNIFNPKRIKELDVEGQLKFTNLKIKDYYVSPALLNSVINTSIVNAKSVFLNYDDFPVNLSFSALDFRPNSNINYVYKLLPDDKEWNSLDTKNSIQLLNLSSKSYTLQIQGKSRNNLWQKPPLELKISVSPPWYKSNLAYLAYLLLFLSVVFAFYRISLQRQIAGQESKRLKDLDDLKTRFITNITHEFRTPLTVILGYLSNLKERFSEKDQVNTALNTIEQNSNNLLHLVNQMLDLAKLEQGKITLNTTQSDIIPYVKHLVDSFSSIAQEQSVTLKFESEIDTLKMDFDAEKIRQILTNLISNALKFSLENSQVTIAIETFSQFLKIRIIDQGLGIPEKEIPYIFDRFFQVENQEHKISQGTGIGLSLTKELVQLMDGTIEVHSKLKQGTTFTVNLPIKHTAEIITPELRVIKSTIGKTYVPQLDEIITPEDTNSVLIVEDNTDMARYIASCLQGKYKVLFAKNGLEGLEKAKNIIPDIIITDIMMPVMDGFELTKKLQFNANTNHIPIVMLTSKAMQEDRFTGITSGADAYLTKPFNKKELLLRMQMLIAKRKKLQKVYAVNAAVDKKEKKNETTDKNLNFLNTVIDHIHQHLDDSNFGATELAKSLAMSDSQLYRKLKAISNTSTAVFIRKVRLEKSKDFLKTSDLSISEIAYAVGFNDPNWFSKAFKEEFKESPSEFRK</sequence>
<evidence type="ECO:0000256" key="3">
    <source>
        <dbReference type="ARBA" id="ARBA00022553"/>
    </source>
</evidence>
<dbReference type="Gene3D" id="3.40.50.2300">
    <property type="match status" value="1"/>
</dbReference>
<dbReference type="InterPro" id="IPR011047">
    <property type="entry name" value="Quinoprotein_ADH-like_sf"/>
</dbReference>
<dbReference type="InterPro" id="IPR003661">
    <property type="entry name" value="HisK_dim/P_dom"/>
</dbReference>
<dbReference type="PROSITE" id="PS50110">
    <property type="entry name" value="RESPONSE_REGULATORY"/>
    <property type="match status" value="1"/>
</dbReference>
<feature type="modified residue" description="4-aspartylphosphate" evidence="12">
    <location>
        <position position="1105"/>
    </location>
</feature>
<dbReference type="PROSITE" id="PS00041">
    <property type="entry name" value="HTH_ARAC_FAMILY_1"/>
    <property type="match status" value="1"/>
</dbReference>
<evidence type="ECO:0000256" key="12">
    <source>
        <dbReference type="PROSITE-ProRule" id="PRU00169"/>
    </source>
</evidence>
<dbReference type="PANTHER" id="PTHR43547:SF2">
    <property type="entry name" value="HYBRID SIGNAL TRANSDUCTION HISTIDINE KINASE C"/>
    <property type="match status" value="1"/>
</dbReference>
<comment type="caution">
    <text evidence="16">The sequence shown here is derived from an EMBL/GenBank/DDBJ whole genome shotgun (WGS) entry which is preliminary data.</text>
</comment>
<dbReference type="SMART" id="SM00342">
    <property type="entry name" value="HTH_ARAC"/>
    <property type="match status" value="1"/>
</dbReference>
<keyword evidence="11" id="KW-0804">Transcription</keyword>